<keyword evidence="2" id="KW-1185">Reference proteome</keyword>
<accession>A0AAQ4DWL4</accession>
<name>A0AAQ4DWL4_AMBAM</name>
<organism evidence="1 2">
    <name type="scientific">Amblyomma americanum</name>
    <name type="common">Lone star tick</name>
    <dbReference type="NCBI Taxonomy" id="6943"/>
    <lineage>
        <taxon>Eukaryota</taxon>
        <taxon>Metazoa</taxon>
        <taxon>Ecdysozoa</taxon>
        <taxon>Arthropoda</taxon>
        <taxon>Chelicerata</taxon>
        <taxon>Arachnida</taxon>
        <taxon>Acari</taxon>
        <taxon>Parasitiformes</taxon>
        <taxon>Ixodida</taxon>
        <taxon>Ixodoidea</taxon>
        <taxon>Ixodidae</taxon>
        <taxon>Amblyomminae</taxon>
        <taxon>Amblyomma</taxon>
    </lineage>
</organism>
<dbReference type="AlphaFoldDB" id="A0AAQ4DWL4"/>
<proteinExistence type="predicted"/>
<comment type="caution">
    <text evidence="1">The sequence shown here is derived from an EMBL/GenBank/DDBJ whole genome shotgun (WGS) entry which is preliminary data.</text>
</comment>
<dbReference type="EMBL" id="JARKHS020025933">
    <property type="protein sequence ID" value="KAK8766854.1"/>
    <property type="molecule type" value="Genomic_DNA"/>
</dbReference>
<gene>
    <name evidence="1" type="ORF">V5799_006365</name>
</gene>
<protein>
    <submittedName>
        <fullName evidence="1">Uncharacterized protein</fullName>
    </submittedName>
</protein>
<evidence type="ECO:0000313" key="2">
    <source>
        <dbReference type="Proteomes" id="UP001321473"/>
    </source>
</evidence>
<dbReference type="Proteomes" id="UP001321473">
    <property type="component" value="Unassembled WGS sequence"/>
</dbReference>
<reference evidence="1 2" key="1">
    <citation type="journal article" date="2023" name="Arcadia Sci">
        <title>De novo assembly of a long-read Amblyomma americanum tick genome.</title>
        <authorList>
            <person name="Chou S."/>
            <person name="Poskanzer K.E."/>
            <person name="Rollins M."/>
            <person name="Thuy-Boun P.S."/>
        </authorList>
    </citation>
    <scope>NUCLEOTIDE SEQUENCE [LARGE SCALE GENOMIC DNA]</scope>
    <source>
        <strain evidence="1">F_SG_1</strain>
        <tissue evidence="1">Salivary glands</tissue>
    </source>
</reference>
<sequence length="318" mass="35182">MAEDRIRCDYCDHSPSSHSRIADLEPSNSRECVHGNLDARSGENLLSQGAQAHGDHGPVMQDTEQQNNASLSVLSSSQPGCCKDSLPWTGEECPVQCEDTTEGRNEAYSSYQAPVQDAHGMTPTQAVANQCTESLRTTKCLHTSTIASAKDAVAPPKKYIPVVEESNPEVTKEMAIAELQLFVSDTLSSVTYNTERVMCRLKVTFQHRCQHYVHPLPSYFLVEDILCAEAQLRFGSTVDELEVRLKKAAQVFSEKQGQDTSLVEISRHLQDSMDHFLITETALPTAIQVTAPHVYTDKNQSWIYGGTQAEVIALKDEH</sequence>
<evidence type="ECO:0000313" key="1">
    <source>
        <dbReference type="EMBL" id="KAK8766854.1"/>
    </source>
</evidence>